<accession>A0A4U5QLH8</accession>
<protein>
    <submittedName>
        <fullName evidence="1">Uncharacterized protein</fullName>
    </submittedName>
</protein>
<comment type="caution">
    <text evidence="1">The sequence shown here is derived from an EMBL/GenBank/DDBJ whole genome shotgun (WGS) entry which is preliminary data.</text>
</comment>
<gene>
    <name evidence="1" type="ORF">D5086_0000071670</name>
</gene>
<dbReference type="EMBL" id="RCHU01000197">
    <property type="protein sequence ID" value="TKS11662.1"/>
    <property type="molecule type" value="Genomic_DNA"/>
</dbReference>
<proteinExistence type="predicted"/>
<dbReference type="AlphaFoldDB" id="A0A4U5QLH8"/>
<name>A0A4U5QLH8_POPAL</name>
<organism evidence="1">
    <name type="scientific">Populus alba</name>
    <name type="common">White poplar</name>
    <dbReference type="NCBI Taxonomy" id="43335"/>
    <lineage>
        <taxon>Eukaryota</taxon>
        <taxon>Viridiplantae</taxon>
        <taxon>Streptophyta</taxon>
        <taxon>Embryophyta</taxon>
        <taxon>Tracheophyta</taxon>
        <taxon>Spermatophyta</taxon>
        <taxon>Magnoliopsida</taxon>
        <taxon>eudicotyledons</taxon>
        <taxon>Gunneridae</taxon>
        <taxon>Pentapetalae</taxon>
        <taxon>rosids</taxon>
        <taxon>fabids</taxon>
        <taxon>Malpighiales</taxon>
        <taxon>Salicaceae</taxon>
        <taxon>Saliceae</taxon>
        <taxon>Populus</taxon>
    </lineage>
</organism>
<sequence length="383" mass="43853">MDGLLKKEEIMWAQRSGSSWMKEGDKNTPYFYGKASQRIVVGCEVCDYVLSILNNGEDPAAINYAPICLVPKMIANRLKLILPEIIHETQSAFVPSRLITDNALTDFESFHRMRRRRGRQGFTSLKLDMWKAYDKVEWSFLRGFYIEDGIQSQLGRSSNATYTWRRIVESRELLENGTRWMVGVESGKTSGYRDIMNVGLLNPTIYPFEVEQITDIPISWKLPEDKLIWHYSRDGKWCQEWIPDVAARIIYMCSRIVVGQEAFCSCPLHLYVVMICKFPLFKSRVIGLQKSVDKDILEQFCVYSMGFVEMENYKQPSSSIMVTDGIHFLKTAPTAGKVKINTDAAIKKEGVGFGVIVRNDQGMVMLAVNFESSMHVMLKVKPI</sequence>
<reference evidence="1" key="1">
    <citation type="submission" date="2018-10" db="EMBL/GenBank/DDBJ databases">
        <title>Population genomic analysis revealed the cold adaptation of white poplar.</title>
        <authorList>
            <person name="Liu Y.-J."/>
        </authorList>
    </citation>
    <scope>NUCLEOTIDE SEQUENCE [LARGE SCALE GENOMIC DNA]</scope>
    <source>
        <strain evidence="1">PAL-ZL1</strain>
    </source>
</reference>
<dbReference type="STRING" id="43335.A0A4U5QLH8"/>
<evidence type="ECO:0000313" key="1">
    <source>
        <dbReference type="EMBL" id="TKS11662.1"/>
    </source>
</evidence>